<dbReference type="PROSITE" id="PS51819">
    <property type="entry name" value="VOC"/>
    <property type="match status" value="1"/>
</dbReference>
<dbReference type="Proteomes" id="UP000309992">
    <property type="component" value="Unassembled WGS sequence"/>
</dbReference>
<evidence type="ECO:0000259" key="1">
    <source>
        <dbReference type="PROSITE" id="PS51819"/>
    </source>
</evidence>
<evidence type="ECO:0000313" key="2">
    <source>
        <dbReference type="EMBL" id="TKG62857.1"/>
    </source>
</evidence>
<sequence length="137" mass="15390">MITGMALVCVRVRDQQEAYEFYVGKLGLKPTMDETIDGFRYLIVSAPEQPELPIMLVEPEAPMIDDEAARQIRTLLATGALGPGAFRTDDCRATYAELKAKGVEFIEEPEERFYGIDAAFRDPSGNHWRLTQPKPPQ</sequence>
<dbReference type="Pfam" id="PF00903">
    <property type="entry name" value="Glyoxalase"/>
    <property type="match status" value="1"/>
</dbReference>
<dbReference type="PANTHER" id="PTHR36437:SF2">
    <property type="entry name" value="GLYOXALASE_BLEOMYCIN RESISTANCE PROTEIN_DIOXYGENASE"/>
    <property type="match status" value="1"/>
</dbReference>
<proteinExistence type="predicted"/>
<accession>A0ABY2RX23</accession>
<reference evidence="2 3" key="1">
    <citation type="journal article" date="2015" name="Antonie Van Leeuwenhoek">
        <title>Prauserella endophytica sp. nov., an endophytic actinobacterium isolated from Tamarix taklamakanensis.</title>
        <authorList>
            <person name="Liu J.M."/>
            <person name="Habden X."/>
            <person name="Guo L."/>
            <person name="Tuo L."/>
            <person name="Jiang Z.K."/>
            <person name="Liu S.W."/>
            <person name="Liu X.F."/>
            <person name="Chen L."/>
            <person name="Li R.F."/>
            <person name="Zhang Y.Q."/>
            <person name="Sun C.H."/>
        </authorList>
    </citation>
    <scope>NUCLEOTIDE SEQUENCE [LARGE SCALE GENOMIC DNA]</scope>
    <source>
        <strain evidence="2 3">CGMCC 4.7182</strain>
    </source>
</reference>
<comment type="caution">
    <text evidence="2">The sequence shown here is derived from an EMBL/GenBank/DDBJ whole genome shotgun (WGS) entry which is preliminary data.</text>
</comment>
<evidence type="ECO:0000313" key="3">
    <source>
        <dbReference type="Proteomes" id="UP000309992"/>
    </source>
</evidence>
<gene>
    <name evidence="2" type="ORF">FCN18_31105</name>
</gene>
<dbReference type="RefSeq" id="WP_112265246.1">
    <property type="nucleotide sequence ID" value="NZ_SWMS01000025.1"/>
</dbReference>
<dbReference type="PANTHER" id="PTHR36437">
    <property type="entry name" value="GLYOXALASE/BLEOMYCIN RESISTANCE PROTEIN/DIOXYGENASE"/>
    <property type="match status" value="1"/>
</dbReference>
<dbReference type="InterPro" id="IPR029068">
    <property type="entry name" value="Glyas_Bleomycin-R_OHBP_Dase"/>
</dbReference>
<dbReference type="SUPFAM" id="SSF54593">
    <property type="entry name" value="Glyoxalase/Bleomycin resistance protein/Dihydroxybiphenyl dioxygenase"/>
    <property type="match status" value="1"/>
</dbReference>
<keyword evidence="3" id="KW-1185">Reference proteome</keyword>
<organism evidence="2 3">
    <name type="scientific">Prauserella endophytica</name>
    <dbReference type="NCBI Taxonomy" id="1592324"/>
    <lineage>
        <taxon>Bacteria</taxon>
        <taxon>Bacillati</taxon>
        <taxon>Actinomycetota</taxon>
        <taxon>Actinomycetes</taxon>
        <taxon>Pseudonocardiales</taxon>
        <taxon>Pseudonocardiaceae</taxon>
        <taxon>Prauserella</taxon>
        <taxon>Prauserella coralliicola group</taxon>
    </lineage>
</organism>
<dbReference type="Gene3D" id="3.10.180.10">
    <property type="entry name" value="2,3-Dihydroxybiphenyl 1,2-Dioxygenase, domain 1"/>
    <property type="match status" value="1"/>
</dbReference>
<feature type="domain" description="VOC" evidence="1">
    <location>
        <begin position="4"/>
        <end position="133"/>
    </location>
</feature>
<name>A0ABY2RX23_9PSEU</name>
<dbReference type="EMBL" id="SWMS01000025">
    <property type="protein sequence ID" value="TKG62857.1"/>
    <property type="molecule type" value="Genomic_DNA"/>
</dbReference>
<dbReference type="InterPro" id="IPR004360">
    <property type="entry name" value="Glyas_Fos-R_dOase_dom"/>
</dbReference>
<dbReference type="InterPro" id="IPR037523">
    <property type="entry name" value="VOC_core"/>
</dbReference>
<protein>
    <submittedName>
        <fullName evidence="2">VOC family protein</fullName>
    </submittedName>
</protein>